<organism evidence="1 2">
    <name type="scientific">Gallibacterium melopsittaci</name>
    <dbReference type="NCBI Taxonomy" id="516063"/>
    <lineage>
        <taxon>Bacteria</taxon>
        <taxon>Pseudomonadati</taxon>
        <taxon>Pseudomonadota</taxon>
        <taxon>Gammaproteobacteria</taxon>
        <taxon>Pasteurellales</taxon>
        <taxon>Pasteurellaceae</taxon>
        <taxon>Gallibacterium</taxon>
    </lineage>
</organism>
<gene>
    <name evidence="1" type="ORF">ACFFHT_10700</name>
</gene>
<dbReference type="Proteomes" id="UP001589769">
    <property type="component" value="Unassembled WGS sequence"/>
</dbReference>
<keyword evidence="2" id="KW-1185">Reference proteome</keyword>
<sequence length="123" mass="14600">MYQLQIKRIYQPIEANDGLRILVDRLWPRGIKKQQAQISLWAKTIAPSPELRKWFNHQPENFSLFAEQYQQQLAINPKASEFVLFCQQQLYQHNITLLYAAKDPTCNHAIILQQWLLNQIHTN</sequence>
<dbReference type="RefSeq" id="WP_382376084.1">
    <property type="nucleotide sequence ID" value="NZ_JBHLWA010000049.1"/>
</dbReference>
<proteinExistence type="predicted"/>
<dbReference type="EMBL" id="JBHLWA010000049">
    <property type="protein sequence ID" value="MFC0324014.1"/>
    <property type="molecule type" value="Genomic_DNA"/>
</dbReference>
<name>A0ABV6HZI4_9PAST</name>
<protein>
    <submittedName>
        <fullName evidence="1">DUF488 domain-containing protein</fullName>
    </submittedName>
</protein>
<dbReference type="InterPro" id="IPR052552">
    <property type="entry name" value="YeaO-like"/>
</dbReference>
<dbReference type="PANTHER" id="PTHR36849">
    <property type="entry name" value="CYTOPLASMIC PROTEIN-RELATED"/>
    <property type="match status" value="1"/>
</dbReference>
<evidence type="ECO:0000313" key="2">
    <source>
        <dbReference type="Proteomes" id="UP001589769"/>
    </source>
</evidence>
<evidence type="ECO:0000313" key="1">
    <source>
        <dbReference type="EMBL" id="MFC0324014.1"/>
    </source>
</evidence>
<reference evidence="1 2" key="1">
    <citation type="submission" date="2024-09" db="EMBL/GenBank/DDBJ databases">
        <authorList>
            <person name="Sun Q."/>
            <person name="Mori K."/>
        </authorList>
    </citation>
    <scope>NUCLEOTIDE SEQUENCE [LARGE SCALE GENOMIC DNA]</scope>
    <source>
        <strain evidence="1 2">CCM 7538</strain>
    </source>
</reference>
<dbReference type="Pfam" id="PF22752">
    <property type="entry name" value="DUF488-N3i"/>
    <property type="match status" value="1"/>
</dbReference>
<comment type="caution">
    <text evidence="1">The sequence shown here is derived from an EMBL/GenBank/DDBJ whole genome shotgun (WGS) entry which is preliminary data.</text>
</comment>
<dbReference type="PANTHER" id="PTHR36849:SF1">
    <property type="entry name" value="CYTOPLASMIC PROTEIN"/>
    <property type="match status" value="1"/>
</dbReference>
<accession>A0ABV6HZI4</accession>